<name>A0A4Q1BCR3_TREME</name>
<evidence type="ECO:0000313" key="2">
    <source>
        <dbReference type="EMBL" id="RXK36629.1"/>
    </source>
</evidence>
<proteinExistence type="predicted"/>
<protein>
    <submittedName>
        <fullName evidence="2">Uncharacterized protein</fullName>
    </submittedName>
</protein>
<dbReference type="EMBL" id="SDIL01000091">
    <property type="protein sequence ID" value="RXK36629.1"/>
    <property type="molecule type" value="Genomic_DNA"/>
</dbReference>
<evidence type="ECO:0000313" key="3">
    <source>
        <dbReference type="Proteomes" id="UP000289152"/>
    </source>
</evidence>
<reference evidence="2 3" key="1">
    <citation type="submission" date="2016-06" db="EMBL/GenBank/DDBJ databases">
        <title>Evolution of pathogenesis and genome organization in the Tremellales.</title>
        <authorList>
            <person name="Cuomo C."/>
            <person name="Litvintseva A."/>
            <person name="Heitman J."/>
            <person name="Chen Y."/>
            <person name="Sun S."/>
            <person name="Springer D."/>
            <person name="Dromer F."/>
            <person name="Young S."/>
            <person name="Zeng Q."/>
            <person name="Chapman S."/>
            <person name="Gujja S."/>
            <person name="Saif S."/>
            <person name="Birren B."/>
        </authorList>
    </citation>
    <scope>NUCLEOTIDE SEQUENCE [LARGE SCALE GENOMIC DNA]</scope>
    <source>
        <strain evidence="2 3">ATCC 28783</strain>
    </source>
</reference>
<gene>
    <name evidence="2" type="ORF">M231_06092</name>
</gene>
<feature type="region of interest" description="Disordered" evidence="1">
    <location>
        <begin position="1"/>
        <end position="40"/>
    </location>
</feature>
<evidence type="ECO:0000256" key="1">
    <source>
        <dbReference type="SAM" id="MobiDB-lite"/>
    </source>
</evidence>
<dbReference type="AlphaFoldDB" id="A0A4Q1BCR3"/>
<organism evidence="2 3">
    <name type="scientific">Tremella mesenterica</name>
    <name type="common">Jelly fungus</name>
    <dbReference type="NCBI Taxonomy" id="5217"/>
    <lineage>
        <taxon>Eukaryota</taxon>
        <taxon>Fungi</taxon>
        <taxon>Dikarya</taxon>
        <taxon>Basidiomycota</taxon>
        <taxon>Agaricomycotina</taxon>
        <taxon>Tremellomycetes</taxon>
        <taxon>Tremellales</taxon>
        <taxon>Tremellaceae</taxon>
        <taxon>Tremella</taxon>
    </lineage>
</organism>
<comment type="caution">
    <text evidence="2">The sequence shown here is derived from an EMBL/GenBank/DDBJ whole genome shotgun (WGS) entry which is preliminary data.</text>
</comment>
<dbReference type="InParanoid" id="A0A4Q1BCR3"/>
<keyword evidence="3" id="KW-1185">Reference proteome</keyword>
<sequence>MATNQEDQTTNPEHSQVYTHPKVHPHLLPMTISPRPGDKYDPTLMEEVKEDMTRSMINHPDRWAAFQRAAINNRHLVYRPLPDNNDNAGTSTMFVYQPPQPPRQIELSPYSPVESSIAPTPQNVLTDNQLYDQYTSPNSNPSELLPDSYSVPDAYVGMVEPSDTLAQESQMTVNRLQDQDPITGYLVEGSDENSGFFLLGLGESDLREGGHGQ</sequence>
<accession>A0A4Q1BCR3</accession>
<dbReference type="Proteomes" id="UP000289152">
    <property type="component" value="Unassembled WGS sequence"/>
</dbReference>
<feature type="compositionally biased region" description="Polar residues" evidence="1">
    <location>
        <begin position="1"/>
        <end position="18"/>
    </location>
</feature>